<evidence type="ECO:0000313" key="7">
    <source>
        <dbReference type="Proteomes" id="UP000193719"/>
    </source>
</evidence>
<dbReference type="GO" id="GO:0003723">
    <property type="term" value="F:RNA binding"/>
    <property type="evidence" value="ECO:0007669"/>
    <property type="project" value="TreeGrafter"/>
</dbReference>
<dbReference type="GO" id="GO:0003735">
    <property type="term" value="F:structural constituent of ribosome"/>
    <property type="evidence" value="ECO:0007669"/>
    <property type="project" value="InterPro"/>
</dbReference>
<comment type="caution">
    <text evidence="6">The sequence shown here is derived from an EMBL/GenBank/DDBJ whole genome shotgun (WGS) entry which is preliminary data.</text>
</comment>
<dbReference type="InterPro" id="IPR038526">
    <property type="entry name" value="Ribosomal_eL22_sf"/>
</dbReference>
<dbReference type="AlphaFoldDB" id="A0A1Y1V9W3"/>
<dbReference type="GO" id="GO:0030684">
    <property type="term" value="C:preribosome"/>
    <property type="evidence" value="ECO:0007669"/>
    <property type="project" value="EnsemblFungi"/>
</dbReference>
<evidence type="ECO:0000256" key="4">
    <source>
        <dbReference type="ARBA" id="ARBA00040613"/>
    </source>
</evidence>
<protein>
    <recommendedName>
        <fullName evidence="4">Large ribosomal subunit protein eL22</fullName>
    </recommendedName>
    <alternativeName>
        <fullName evidence="5">60S ribosomal protein L22</fullName>
    </alternativeName>
</protein>
<dbReference type="Gene3D" id="3.30.1360.210">
    <property type="match status" value="1"/>
</dbReference>
<dbReference type="InterPro" id="IPR002671">
    <property type="entry name" value="Ribosomal_eL22"/>
</dbReference>
<accession>A0A1Y1V9W3</accession>
<dbReference type="GO" id="GO:0005737">
    <property type="term" value="C:cytoplasm"/>
    <property type="evidence" value="ECO:0007669"/>
    <property type="project" value="UniProtKB-ARBA"/>
</dbReference>
<evidence type="ECO:0000256" key="2">
    <source>
        <dbReference type="ARBA" id="ARBA00022980"/>
    </source>
</evidence>
<proteinExistence type="inferred from homology"/>
<reference evidence="6 7" key="2">
    <citation type="submission" date="2016-08" db="EMBL/GenBank/DDBJ databases">
        <title>Pervasive Adenine N6-methylation of Active Genes in Fungi.</title>
        <authorList>
            <consortium name="DOE Joint Genome Institute"/>
            <person name="Mondo S.J."/>
            <person name="Dannebaum R.O."/>
            <person name="Kuo R.C."/>
            <person name="Labutti K."/>
            <person name="Haridas S."/>
            <person name="Kuo A."/>
            <person name="Salamov A."/>
            <person name="Ahrendt S.R."/>
            <person name="Lipzen A."/>
            <person name="Sullivan W."/>
            <person name="Andreopoulos W.B."/>
            <person name="Clum A."/>
            <person name="Lindquist E."/>
            <person name="Daum C."/>
            <person name="Ramamoorthy G.K."/>
            <person name="Gryganskyi A."/>
            <person name="Culley D."/>
            <person name="Magnuson J.K."/>
            <person name="James T.Y."/>
            <person name="O'Malley M.A."/>
            <person name="Stajich J.E."/>
            <person name="Spatafora J.W."/>
            <person name="Visel A."/>
            <person name="Grigoriev I.V."/>
        </authorList>
    </citation>
    <scope>NUCLEOTIDE SEQUENCE [LARGE SCALE GENOMIC DNA]</scope>
    <source>
        <strain evidence="7">finn</strain>
    </source>
</reference>
<evidence type="ECO:0000256" key="3">
    <source>
        <dbReference type="ARBA" id="ARBA00023274"/>
    </source>
</evidence>
<evidence type="ECO:0000256" key="1">
    <source>
        <dbReference type="ARBA" id="ARBA00007817"/>
    </source>
</evidence>
<dbReference type="FunFam" id="3.30.1360.210:FF:000001">
    <property type="entry name" value="60S ribosomal protein L22 1"/>
    <property type="match status" value="1"/>
</dbReference>
<dbReference type="Proteomes" id="UP000193719">
    <property type="component" value="Unassembled WGS sequence"/>
</dbReference>
<dbReference type="OrthoDB" id="10259820at2759"/>
<evidence type="ECO:0000256" key="5">
    <source>
        <dbReference type="ARBA" id="ARBA00041214"/>
    </source>
</evidence>
<dbReference type="PANTHER" id="PTHR10064:SF0">
    <property type="entry name" value="FI24544P1-RELATED"/>
    <property type="match status" value="1"/>
</dbReference>
<evidence type="ECO:0000313" key="6">
    <source>
        <dbReference type="EMBL" id="ORX50713.1"/>
    </source>
</evidence>
<dbReference type="STRING" id="1754191.A0A1Y1V9W3"/>
<name>A0A1Y1V9W3_9FUNG</name>
<keyword evidence="7" id="KW-1185">Reference proteome</keyword>
<dbReference type="GO" id="GO:0005840">
    <property type="term" value="C:ribosome"/>
    <property type="evidence" value="ECO:0007669"/>
    <property type="project" value="UniProtKB-KW"/>
</dbReference>
<sequence length="117" mass="13293">MAPAKVVKKENVYTIDCTGPANDGILNVADLENYLVTRIKVEGRTNNFGKKIAVSRSGNEIKVTVQPDVQFSKRYIKYLTKKFLKKSSLRDWLRVVASSKAAYEIRYYNVDQAADEE</sequence>
<dbReference type="GO" id="GO:0002181">
    <property type="term" value="P:cytoplasmic translation"/>
    <property type="evidence" value="ECO:0007669"/>
    <property type="project" value="TreeGrafter"/>
</dbReference>
<keyword evidence="3" id="KW-0687">Ribonucleoprotein</keyword>
<reference evidence="6 7" key="1">
    <citation type="submission" date="2016-08" db="EMBL/GenBank/DDBJ databases">
        <title>Genomes of anaerobic fungi encode conserved fungal cellulosomes for biomass hydrolysis.</title>
        <authorList>
            <consortium name="DOE Joint Genome Institute"/>
            <person name="Haitjema C.H."/>
            <person name="Gilmore S.P."/>
            <person name="Henske J.K."/>
            <person name="Solomon K.V."/>
            <person name="De Groot R."/>
            <person name="Kuo A."/>
            <person name="Mondo S.J."/>
            <person name="Salamov A.A."/>
            <person name="Labutti K."/>
            <person name="Zhao Z."/>
            <person name="Chiniquy J."/>
            <person name="Barry K."/>
            <person name="Brewer H.M."/>
            <person name="Purvine S.O."/>
            <person name="Wright A.T."/>
            <person name="Boxma B."/>
            <person name="Van Alen T."/>
            <person name="Hackstein J.H."/>
            <person name="Baker S.E."/>
            <person name="Grigoriev I.V."/>
            <person name="O'Malley M.A."/>
        </authorList>
    </citation>
    <scope>NUCLEOTIDE SEQUENCE [LARGE SCALE GENOMIC DNA]</scope>
    <source>
        <strain evidence="7">finn</strain>
    </source>
</reference>
<gene>
    <name evidence="6" type="ORF">BCR36DRAFT_583300</name>
</gene>
<dbReference type="PANTHER" id="PTHR10064">
    <property type="entry name" value="60S RIBOSOMAL PROTEIN L22"/>
    <property type="match status" value="1"/>
</dbReference>
<keyword evidence="2 6" id="KW-0689">Ribosomal protein</keyword>
<organism evidence="6 7">
    <name type="scientific">Piromyces finnis</name>
    <dbReference type="NCBI Taxonomy" id="1754191"/>
    <lineage>
        <taxon>Eukaryota</taxon>
        <taxon>Fungi</taxon>
        <taxon>Fungi incertae sedis</taxon>
        <taxon>Chytridiomycota</taxon>
        <taxon>Chytridiomycota incertae sedis</taxon>
        <taxon>Neocallimastigomycetes</taxon>
        <taxon>Neocallimastigales</taxon>
        <taxon>Neocallimastigaceae</taxon>
        <taxon>Piromyces</taxon>
    </lineage>
</organism>
<dbReference type="EMBL" id="MCFH01000020">
    <property type="protein sequence ID" value="ORX50713.1"/>
    <property type="molecule type" value="Genomic_DNA"/>
</dbReference>
<comment type="similarity">
    <text evidence="1">Belongs to the eukaryotic ribosomal protein eL22 family.</text>
</comment>
<dbReference type="Pfam" id="PF01776">
    <property type="entry name" value="Ribosomal_L22e"/>
    <property type="match status" value="1"/>
</dbReference>